<dbReference type="Proteomes" id="UP000248534">
    <property type="component" value="Chromosome 1"/>
</dbReference>
<evidence type="ECO:0000256" key="2">
    <source>
        <dbReference type="ARBA" id="ARBA00016109"/>
    </source>
</evidence>
<evidence type="ECO:0000256" key="3">
    <source>
        <dbReference type="ARBA" id="ARBA00022884"/>
    </source>
</evidence>
<dbReference type="Pfam" id="PF17953">
    <property type="entry name" value="Csm4_C"/>
    <property type="match status" value="1"/>
</dbReference>
<dbReference type="EMBL" id="LS483364">
    <property type="protein sequence ID" value="SQF71238.1"/>
    <property type="molecule type" value="Genomic_DNA"/>
</dbReference>
<accession>A0A2X3Y7G4</accession>
<dbReference type="InterPro" id="IPR005537">
    <property type="entry name" value="RAMP_III_fam"/>
</dbReference>
<keyword evidence="3" id="KW-0694">RNA-binding</keyword>
<evidence type="ECO:0000259" key="6">
    <source>
        <dbReference type="Pfam" id="PF17953"/>
    </source>
</evidence>
<dbReference type="RefSeq" id="WP_111675764.1">
    <property type="nucleotide sequence ID" value="NZ_LS483364.1"/>
</dbReference>
<sequence length="299" mass="34233">MAYKMYLLSFQTAHFGTGKLDSTAFTFTADRLFSALFIEAIKMGKEEDFLSLVRQDDFVLSDAFPFVDMPFLPKPIGYPKMDKLPQMNDLVELRKQAKKTKKLSYIRLDDFEAFLNGKVLDNEEFGKLNIVTKNQPFMDGHLFQVRTITYQENVSLYLIAKQSQLFDELMTALQFSGLGGKRSSGYGRFHLEIKDVPEKLSKHLAFEAVSNVMTLTTALPNDDDLEEAICNGQYLLAKSSGFAFSNSYQSNFRKQDFYKFKAGSTFSKSFRGQIADIRPVNFSHPVWNFAKPLFYKLEV</sequence>
<dbReference type="NCBIfam" id="TIGR01903">
    <property type="entry name" value="cas5_csm4"/>
    <property type="match status" value="1"/>
</dbReference>
<feature type="domain" description="CRISPR type III-associated protein" evidence="5">
    <location>
        <begin position="106"/>
        <end position="189"/>
    </location>
</feature>
<comment type="similarity">
    <text evidence="1">Belongs to the CRISPR-associated Csm4 family.</text>
</comment>
<evidence type="ECO:0000313" key="8">
    <source>
        <dbReference type="Proteomes" id="UP000248534"/>
    </source>
</evidence>
<evidence type="ECO:0000256" key="1">
    <source>
        <dbReference type="ARBA" id="ARBA00005772"/>
    </source>
</evidence>
<dbReference type="AlphaFoldDB" id="A0A2X3Y7G4"/>
<gene>
    <name evidence="7" type="ORF">NCTC11086_01175</name>
</gene>
<name>A0A2X3Y7G4_STRSA</name>
<dbReference type="Pfam" id="PF03787">
    <property type="entry name" value="RAMPs"/>
    <property type="match status" value="1"/>
</dbReference>
<protein>
    <recommendedName>
        <fullName evidence="2">CRISPR system Cms protein Csm4</fullName>
    </recommendedName>
</protein>
<dbReference type="InterPro" id="IPR005510">
    <property type="entry name" value="Csm4"/>
</dbReference>
<evidence type="ECO:0000259" key="5">
    <source>
        <dbReference type="Pfam" id="PF03787"/>
    </source>
</evidence>
<dbReference type="InterPro" id="IPR040932">
    <property type="entry name" value="Csm4_C"/>
</dbReference>
<reference evidence="7 8" key="1">
    <citation type="submission" date="2018-06" db="EMBL/GenBank/DDBJ databases">
        <authorList>
            <consortium name="Pathogen Informatics"/>
            <person name="Doyle S."/>
        </authorList>
    </citation>
    <scope>NUCLEOTIDE SEQUENCE [LARGE SCALE GENOMIC DNA]</scope>
    <source>
        <strain evidence="7 8">NCTC11086</strain>
    </source>
</reference>
<evidence type="ECO:0000313" key="7">
    <source>
        <dbReference type="EMBL" id="SQF71238.1"/>
    </source>
</evidence>
<feature type="domain" description="Csm4 C-terminal" evidence="6">
    <location>
        <begin position="210"/>
        <end position="297"/>
    </location>
</feature>
<dbReference type="GO" id="GO:0003723">
    <property type="term" value="F:RNA binding"/>
    <property type="evidence" value="ECO:0007669"/>
    <property type="project" value="UniProtKB-KW"/>
</dbReference>
<evidence type="ECO:0000256" key="4">
    <source>
        <dbReference type="ARBA" id="ARBA00023118"/>
    </source>
</evidence>
<keyword evidence="4" id="KW-0051">Antiviral defense</keyword>
<proteinExistence type="inferred from homology"/>
<dbReference type="GO" id="GO:0051607">
    <property type="term" value="P:defense response to virus"/>
    <property type="evidence" value="ECO:0007669"/>
    <property type="project" value="UniProtKB-KW"/>
</dbReference>
<organism evidence="7 8">
    <name type="scientific">Streptococcus sanguinis</name>
    <dbReference type="NCBI Taxonomy" id="1305"/>
    <lineage>
        <taxon>Bacteria</taxon>
        <taxon>Bacillati</taxon>
        <taxon>Bacillota</taxon>
        <taxon>Bacilli</taxon>
        <taxon>Lactobacillales</taxon>
        <taxon>Streptococcaceae</taxon>
        <taxon>Streptococcus</taxon>
    </lineage>
</organism>